<reference evidence="2" key="1">
    <citation type="journal article" date="2023" name="Nat. Plants">
        <title>Single-cell RNA sequencing provides a high-resolution roadmap for understanding the multicellular compartmentation of specialized metabolism.</title>
        <authorList>
            <person name="Sun S."/>
            <person name="Shen X."/>
            <person name="Li Y."/>
            <person name="Li Y."/>
            <person name="Wang S."/>
            <person name="Li R."/>
            <person name="Zhang H."/>
            <person name="Shen G."/>
            <person name="Guo B."/>
            <person name="Wei J."/>
            <person name="Xu J."/>
            <person name="St-Pierre B."/>
            <person name="Chen S."/>
            <person name="Sun C."/>
        </authorList>
    </citation>
    <scope>NUCLEOTIDE SEQUENCE [LARGE SCALE GENOMIC DNA]</scope>
</reference>
<gene>
    <name evidence="1" type="ORF">M9H77_13563</name>
</gene>
<organism evidence="1 2">
    <name type="scientific">Catharanthus roseus</name>
    <name type="common">Madagascar periwinkle</name>
    <name type="synonym">Vinca rosea</name>
    <dbReference type="NCBI Taxonomy" id="4058"/>
    <lineage>
        <taxon>Eukaryota</taxon>
        <taxon>Viridiplantae</taxon>
        <taxon>Streptophyta</taxon>
        <taxon>Embryophyta</taxon>
        <taxon>Tracheophyta</taxon>
        <taxon>Spermatophyta</taxon>
        <taxon>Magnoliopsida</taxon>
        <taxon>eudicotyledons</taxon>
        <taxon>Gunneridae</taxon>
        <taxon>Pentapetalae</taxon>
        <taxon>asterids</taxon>
        <taxon>lamiids</taxon>
        <taxon>Gentianales</taxon>
        <taxon>Apocynaceae</taxon>
        <taxon>Rauvolfioideae</taxon>
        <taxon>Vinceae</taxon>
        <taxon>Catharanthinae</taxon>
        <taxon>Catharanthus</taxon>
    </lineage>
</organism>
<accession>A0ACC0BKR1</accession>
<name>A0ACC0BKR1_CATRO</name>
<sequence length="296" mass="33378">MDNLYIVHYFHINETENTRLEEEWWEINNLVNSWILNTIEPSLPSTIYHSERADELWIDLKERFLVGTGPQIYELKAALANCKQGGDSVHMYFSRLKKLWDELENYTQLPSSTDTELLTFIIKERENEKKTTLEMALPSPSPEPPPLEETAEFFLQNFTVPTANRLDTTSPDASSLWVIRSGGHGIHPNSSPAAASHRQTTAKFGAAADLGEAEDSTCRRQDLTQQIEGDRWRRGQILPQSGKHVRRQKFSAEEICVLGKKMVAGRADRSTVTDRAASRSQAATGWAIPAQAPSQL</sequence>
<dbReference type="Proteomes" id="UP001060085">
    <property type="component" value="Linkage Group LG03"/>
</dbReference>
<comment type="caution">
    <text evidence="1">The sequence shown here is derived from an EMBL/GenBank/DDBJ whole genome shotgun (WGS) entry which is preliminary data.</text>
</comment>
<dbReference type="EMBL" id="CM044703">
    <property type="protein sequence ID" value="KAI5673199.1"/>
    <property type="molecule type" value="Genomic_DNA"/>
</dbReference>
<protein>
    <submittedName>
        <fullName evidence="1">Uncharacterized protein</fullName>
    </submittedName>
</protein>
<proteinExistence type="predicted"/>
<evidence type="ECO:0000313" key="1">
    <source>
        <dbReference type="EMBL" id="KAI5673199.1"/>
    </source>
</evidence>
<keyword evidence="2" id="KW-1185">Reference proteome</keyword>
<evidence type="ECO:0000313" key="2">
    <source>
        <dbReference type="Proteomes" id="UP001060085"/>
    </source>
</evidence>